<dbReference type="InterPro" id="IPR007354">
    <property type="entry name" value="CruF-like"/>
</dbReference>
<protein>
    <recommendedName>
        <fullName evidence="4">Carotenoid biosynthesis protein</fullName>
    </recommendedName>
</protein>
<organism evidence="2 3">
    <name type="scientific">Cyclobacterium amurskyense</name>
    <dbReference type="NCBI Taxonomy" id="320787"/>
    <lineage>
        <taxon>Bacteria</taxon>
        <taxon>Pseudomonadati</taxon>
        <taxon>Bacteroidota</taxon>
        <taxon>Cytophagia</taxon>
        <taxon>Cytophagales</taxon>
        <taxon>Cyclobacteriaceae</taxon>
        <taxon>Cyclobacterium</taxon>
    </lineage>
</organism>
<feature type="transmembrane region" description="Helical" evidence="1">
    <location>
        <begin position="14"/>
        <end position="32"/>
    </location>
</feature>
<dbReference type="RefSeq" id="WP_240477956.1">
    <property type="nucleotide sequence ID" value="NZ_CAXBGM010000032.1"/>
</dbReference>
<accession>A0A0H4PB14</accession>
<dbReference type="STRING" id="320787.CA2015_1982"/>
<dbReference type="EMBL" id="CP012040">
    <property type="protein sequence ID" value="AKP51409.1"/>
    <property type="molecule type" value="Genomic_DNA"/>
</dbReference>
<sequence>MEKSTLFKLEKPQLAKVFITVLHLVGLMGLYWEKSRPLFQLITPFHLLLVTSILLFFHSDFNKAFYGFSLFAFLVGMITEIIGVNTGLLFGDYSYGDVLGIKMFGVPLMIGVNWFLLVYLTGGIFQKMIKNDLIASALGAFLMVLLDLSLEIVAIALDFWEWHQESIPLSNYITWFLVAFIIQIVYRKSSFEKENALILVLFFNLLFFFSTLALIL</sequence>
<feature type="transmembrane region" description="Helical" evidence="1">
    <location>
        <begin position="38"/>
        <end position="57"/>
    </location>
</feature>
<feature type="transmembrane region" description="Helical" evidence="1">
    <location>
        <begin position="198"/>
        <end position="215"/>
    </location>
</feature>
<dbReference type="KEGG" id="camu:CA2015_1982"/>
<dbReference type="PANTHER" id="PTHR39419">
    <property type="entry name" value="SLL0814 PROTEIN"/>
    <property type="match status" value="1"/>
</dbReference>
<feature type="transmembrane region" description="Helical" evidence="1">
    <location>
        <begin position="137"/>
        <end position="157"/>
    </location>
</feature>
<keyword evidence="1" id="KW-0472">Membrane</keyword>
<evidence type="ECO:0000256" key="1">
    <source>
        <dbReference type="SAM" id="Phobius"/>
    </source>
</evidence>
<feature type="transmembrane region" description="Helical" evidence="1">
    <location>
        <begin position="169"/>
        <end position="186"/>
    </location>
</feature>
<dbReference type="Proteomes" id="UP000036520">
    <property type="component" value="Chromosome"/>
</dbReference>
<gene>
    <name evidence="2" type="ORF">CA2015_1982</name>
</gene>
<reference evidence="2 3" key="1">
    <citation type="submission" date="2015-07" db="EMBL/GenBank/DDBJ databases">
        <authorList>
            <person name="Kim K.M."/>
        </authorList>
    </citation>
    <scope>NUCLEOTIDE SEQUENCE [LARGE SCALE GENOMIC DNA]</scope>
    <source>
        <strain evidence="2 3">KCTC 12363</strain>
    </source>
</reference>
<keyword evidence="1" id="KW-1133">Transmembrane helix</keyword>
<name>A0A0H4PB14_9BACT</name>
<dbReference type="AlphaFoldDB" id="A0A0H4PB14"/>
<feature type="transmembrane region" description="Helical" evidence="1">
    <location>
        <begin position="64"/>
        <end position="84"/>
    </location>
</feature>
<evidence type="ECO:0000313" key="3">
    <source>
        <dbReference type="Proteomes" id="UP000036520"/>
    </source>
</evidence>
<evidence type="ECO:0000313" key="2">
    <source>
        <dbReference type="EMBL" id="AKP51409.1"/>
    </source>
</evidence>
<dbReference type="PANTHER" id="PTHR39419:SF1">
    <property type="entry name" value="SLL0814 PROTEIN"/>
    <property type="match status" value="1"/>
</dbReference>
<evidence type="ECO:0008006" key="4">
    <source>
        <dbReference type="Google" id="ProtNLM"/>
    </source>
</evidence>
<feature type="transmembrane region" description="Helical" evidence="1">
    <location>
        <begin position="104"/>
        <end position="125"/>
    </location>
</feature>
<keyword evidence="3" id="KW-1185">Reference proteome</keyword>
<dbReference type="Pfam" id="PF04240">
    <property type="entry name" value="Caroten_synth"/>
    <property type="match status" value="1"/>
</dbReference>
<keyword evidence="1" id="KW-0812">Transmembrane</keyword>
<proteinExistence type="predicted"/>